<dbReference type="EMBL" id="LAZR01006136">
    <property type="protein sequence ID" value="KKM94467.1"/>
    <property type="molecule type" value="Genomic_DNA"/>
</dbReference>
<gene>
    <name evidence="1" type="ORF">LCGC14_1198080</name>
</gene>
<protein>
    <submittedName>
        <fullName evidence="1">Uncharacterized protein</fullName>
    </submittedName>
</protein>
<comment type="caution">
    <text evidence="1">The sequence shown here is derived from an EMBL/GenBank/DDBJ whole genome shotgun (WGS) entry which is preliminary data.</text>
</comment>
<reference evidence="1" key="1">
    <citation type="journal article" date="2015" name="Nature">
        <title>Complex archaea that bridge the gap between prokaryotes and eukaryotes.</title>
        <authorList>
            <person name="Spang A."/>
            <person name="Saw J.H."/>
            <person name="Jorgensen S.L."/>
            <person name="Zaremba-Niedzwiedzka K."/>
            <person name="Martijn J."/>
            <person name="Lind A.E."/>
            <person name="van Eijk R."/>
            <person name="Schleper C."/>
            <person name="Guy L."/>
            <person name="Ettema T.J."/>
        </authorList>
    </citation>
    <scope>NUCLEOTIDE SEQUENCE</scope>
</reference>
<name>A0A0F9PMK9_9ZZZZ</name>
<dbReference type="AlphaFoldDB" id="A0A0F9PMK9"/>
<organism evidence="1">
    <name type="scientific">marine sediment metagenome</name>
    <dbReference type="NCBI Taxonomy" id="412755"/>
    <lineage>
        <taxon>unclassified sequences</taxon>
        <taxon>metagenomes</taxon>
        <taxon>ecological metagenomes</taxon>
    </lineage>
</organism>
<evidence type="ECO:0000313" key="1">
    <source>
        <dbReference type="EMBL" id="KKM94467.1"/>
    </source>
</evidence>
<proteinExistence type="predicted"/>
<accession>A0A0F9PMK9</accession>
<sequence length="63" mass="6744">MICPIRPEYSVNTGDSGYVVTSNDCIQAECAWWVGTGENGQCAVKNIACVLGDNLYIIANSQS</sequence>